<name>A0A7X2NNL3_9CLOT</name>
<sequence length="246" mass="28430">MRKRNWLLQKTTPPEPDNTLLEKILKRDALLSVSQYKIDTNPLAYGSEFLPVGDIPFVEAWLQAYYGKSMTPIEVPEVLRTKEYLGRSYLFTDCDRLSSYEHTSMKYFVKNVSKLKTFNSALYDGRIPYPSTLPAGQYLISEWVNIRSEFRVFVYHDEILGVQPYLGSPLAFPNPQKILRMVEDYKKDAKRPGAYTMDVAVICQKDHTVDTVILEVHPFVSCGLYGFCDQDIPNMLEEGLRYNIEQ</sequence>
<comment type="caution">
    <text evidence="2">The sequence shown here is derived from an EMBL/GenBank/DDBJ whole genome shotgun (WGS) entry which is preliminary data.</text>
</comment>
<evidence type="ECO:0000313" key="2">
    <source>
        <dbReference type="EMBL" id="MSS38043.1"/>
    </source>
</evidence>
<dbReference type="RefSeq" id="WP_154473488.1">
    <property type="nucleotide sequence ID" value="NZ_VUMD01000017.1"/>
</dbReference>
<keyword evidence="3" id="KW-1185">Reference proteome</keyword>
<gene>
    <name evidence="2" type="ORF">FYJ39_16130</name>
</gene>
<organism evidence="2 3">
    <name type="scientific">Clostridium porci</name>
    <dbReference type="NCBI Taxonomy" id="2605778"/>
    <lineage>
        <taxon>Bacteria</taxon>
        <taxon>Bacillati</taxon>
        <taxon>Bacillota</taxon>
        <taxon>Clostridia</taxon>
        <taxon>Eubacteriales</taxon>
        <taxon>Clostridiaceae</taxon>
        <taxon>Clostridium</taxon>
    </lineage>
</organism>
<dbReference type="AlphaFoldDB" id="A0A7X2NNL3"/>
<accession>A0A7X2NNL3</accession>
<dbReference type="InterPro" id="IPR041261">
    <property type="entry name" value="R2K_2"/>
</dbReference>
<dbReference type="Pfam" id="PF18299">
    <property type="entry name" value="R2K_2"/>
    <property type="match status" value="1"/>
</dbReference>
<feature type="domain" description="ATP-grasp" evidence="1">
    <location>
        <begin position="84"/>
        <end position="230"/>
    </location>
</feature>
<protein>
    <submittedName>
        <fullName evidence="2">DUF4343 domain-containing protein</fullName>
    </submittedName>
</protein>
<dbReference type="Proteomes" id="UP000429958">
    <property type="component" value="Unassembled WGS sequence"/>
</dbReference>
<proteinExistence type="predicted"/>
<dbReference type="EMBL" id="VUMD01000017">
    <property type="protein sequence ID" value="MSS38043.1"/>
    <property type="molecule type" value="Genomic_DNA"/>
</dbReference>
<evidence type="ECO:0000259" key="1">
    <source>
        <dbReference type="Pfam" id="PF18299"/>
    </source>
</evidence>
<reference evidence="2 3" key="1">
    <citation type="submission" date="2019-08" db="EMBL/GenBank/DDBJ databases">
        <title>In-depth cultivation of the pig gut microbiome towards novel bacterial diversity and tailored functional studies.</title>
        <authorList>
            <person name="Wylensek D."/>
            <person name="Hitch T.C.A."/>
            <person name="Clavel T."/>
        </authorList>
    </citation>
    <scope>NUCLEOTIDE SEQUENCE [LARGE SCALE GENOMIC DNA]</scope>
    <source>
        <strain evidence="2 3">WCA-389-WT-23D1</strain>
    </source>
</reference>
<evidence type="ECO:0000313" key="3">
    <source>
        <dbReference type="Proteomes" id="UP000429958"/>
    </source>
</evidence>